<comment type="caution">
    <text evidence="1">The sequence shown here is derived from an EMBL/GenBank/DDBJ whole genome shotgun (WGS) entry which is preliminary data.</text>
</comment>
<proteinExistence type="predicted"/>
<evidence type="ECO:0000313" key="2">
    <source>
        <dbReference type="Proteomes" id="UP000315400"/>
    </source>
</evidence>
<organism evidence="1 2">
    <name type="scientific">Spiribacter salinus</name>
    <dbReference type="NCBI Taxonomy" id="1335746"/>
    <lineage>
        <taxon>Bacteria</taxon>
        <taxon>Pseudomonadati</taxon>
        <taxon>Pseudomonadota</taxon>
        <taxon>Gammaproteobacteria</taxon>
        <taxon>Chromatiales</taxon>
        <taxon>Ectothiorhodospiraceae</taxon>
        <taxon>Spiribacter</taxon>
    </lineage>
</organism>
<dbReference type="Proteomes" id="UP000315400">
    <property type="component" value="Unassembled WGS sequence"/>
</dbReference>
<sequence>MVSKASREYMGRVARFPCVLCEALGMPGVPAEVHHLREGQGTSQRASDYLTASLCPECHRGPQGVHGDRTLLRVAKLDEMDLLAMTIEKVYRGEK</sequence>
<reference evidence="1 2" key="1">
    <citation type="submission" date="2019-06" db="EMBL/GenBank/DDBJ databases">
        <title>Metagenome assembled Genome of Spiribacter salinus SL48-SHIP from the microbial mat of Salt Lake 48 (Novosibirsk region, Russia).</title>
        <authorList>
            <person name="Shipova A."/>
            <person name="Rozanov A.S."/>
            <person name="Bryanskaya A.V."/>
            <person name="Peltek S.E."/>
        </authorList>
    </citation>
    <scope>NUCLEOTIDE SEQUENCE [LARGE SCALE GENOMIC DNA]</scope>
    <source>
        <strain evidence="1">SL48-SHIP-2</strain>
    </source>
</reference>
<evidence type="ECO:0000313" key="1">
    <source>
        <dbReference type="EMBL" id="TQE98148.1"/>
    </source>
</evidence>
<dbReference type="Gene3D" id="3.30.40.190">
    <property type="match status" value="1"/>
</dbReference>
<name>A0A540VN29_9GAMM</name>
<dbReference type="AlphaFoldDB" id="A0A540VN29"/>
<gene>
    <name evidence="1" type="ORF">FKY71_15335</name>
</gene>
<accession>A0A540VN29</accession>
<protein>
    <recommendedName>
        <fullName evidence="3">DUF968 domain-containing protein</fullName>
    </recommendedName>
</protein>
<evidence type="ECO:0008006" key="3">
    <source>
        <dbReference type="Google" id="ProtNLM"/>
    </source>
</evidence>
<dbReference type="EMBL" id="VIFK01000269">
    <property type="protein sequence ID" value="TQE98148.1"/>
    <property type="molecule type" value="Genomic_DNA"/>
</dbReference>